<comment type="caution">
    <text evidence="2">The sequence shown here is derived from an EMBL/GenBank/DDBJ whole genome shotgun (WGS) entry which is preliminary data.</text>
</comment>
<dbReference type="PANTHER" id="PTHR43739">
    <property type="entry name" value="XYLOGLUCANASE (EUROFUNG)"/>
    <property type="match status" value="1"/>
</dbReference>
<dbReference type="CDD" id="cd15482">
    <property type="entry name" value="Sialidase_non-viral"/>
    <property type="match status" value="1"/>
</dbReference>
<dbReference type="RefSeq" id="WP_284100466.1">
    <property type="nucleotide sequence ID" value="NZ_JARRAF010000008.1"/>
</dbReference>
<gene>
    <name evidence="2" type="ORF">PZA18_08860</name>
</gene>
<dbReference type="InterPro" id="IPR058667">
    <property type="entry name" value="DUF6242_C"/>
</dbReference>
<evidence type="ECO:0000259" key="1">
    <source>
        <dbReference type="Pfam" id="PF25852"/>
    </source>
</evidence>
<organism evidence="2 3">
    <name type="scientific">Parachitinimonas caeni</name>
    <dbReference type="NCBI Taxonomy" id="3031301"/>
    <lineage>
        <taxon>Bacteria</taxon>
        <taxon>Pseudomonadati</taxon>
        <taxon>Pseudomonadota</taxon>
        <taxon>Betaproteobacteria</taxon>
        <taxon>Neisseriales</taxon>
        <taxon>Chitinibacteraceae</taxon>
        <taxon>Parachitinimonas</taxon>
    </lineage>
</organism>
<accession>A0ABT7DVR7</accession>
<evidence type="ECO:0000313" key="3">
    <source>
        <dbReference type="Proteomes" id="UP001172778"/>
    </source>
</evidence>
<sequence length="737" mass="81091">MKKSIFLETFRECYLHWCLVLTLLLSTGVVHAGVGNWRQPWLVGEPVNALIIDRNGDLIAGTRLNGIYISKDGGENWNPSNNGLENFNIRSLFKINNGDIFAVTGGDKVYRSFNNGVSWSLVSFSSRVNAITSDLVGGLYFGTEDKGLFKSNDNGNTWFSVSVDLQNKNISSLILDSSGDIYAAGNREIVRSSDHGKNWIKVSSNFKGYGIYQMASDGKGNLYVGAINGLYKSGDKGNSWTWLRNLGDEIRDLVIDSNDTLYVTEGSALSTDGIHRSFDYGATWTQIKDTTNLHGAVALVVDKENRLYSYIESSGIFKSNDNGNNWNRDKGINLDRTAKLFDDSYGNLFITSSSKLYKSSDGGLSWVHFKNFIHEFYEDALVVNSAHGLFVGLNSTKTIYRSVDDGKSWEEYQKAPSHFNLNSLLMDKKGNLFAITNLGIYKSAIGQRDWNLISPMRTYYTAFISDNGNTIAAIGYNSWSDNHFIAMTVDGGATWGNPYMFSECGAISVITMNSQGDIFAGTQHCGILRREAKYNHDYWNVMLPGKNITSLTLGAKGSMYAGTNGNGVWASNDGLSWLQFSAGLGELNVNSLLIDKKGTLYALSSSKINFTHNIYSNHSANNAEFEIKSAVDGTGTNPVLAANIKVGERDEGMPGFLYIVASYGSELIQLSAAGWIPLKGNELIPYMSVTLGSHALSLLNGDLDVSAYKGMKIYAGYGRSPADLIQNQKYKHIYTVQ</sequence>
<evidence type="ECO:0000313" key="2">
    <source>
        <dbReference type="EMBL" id="MDK2124156.1"/>
    </source>
</evidence>
<dbReference type="SUPFAM" id="SSF50939">
    <property type="entry name" value="Sialidases"/>
    <property type="match status" value="1"/>
</dbReference>
<keyword evidence="3" id="KW-1185">Reference proteome</keyword>
<dbReference type="PANTHER" id="PTHR43739:SF5">
    <property type="entry name" value="EXO-ALPHA-SIALIDASE"/>
    <property type="match status" value="1"/>
</dbReference>
<dbReference type="InterPro" id="IPR036278">
    <property type="entry name" value="Sialidase_sf"/>
</dbReference>
<dbReference type="InterPro" id="IPR015943">
    <property type="entry name" value="WD40/YVTN_repeat-like_dom_sf"/>
</dbReference>
<dbReference type="EMBL" id="JARRAF010000008">
    <property type="protein sequence ID" value="MDK2124156.1"/>
    <property type="molecule type" value="Genomic_DNA"/>
</dbReference>
<protein>
    <recommendedName>
        <fullName evidence="1">DUF6242 domain-containing protein</fullName>
    </recommendedName>
</protein>
<dbReference type="Proteomes" id="UP001172778">
    <property type="component" value="Unassembled WGS sequence"/>
</dbReference>
<name>A0ABT7DVR7_9NEIS</name>
<feature type="domain" description="DUF6242" evidence="1">
    <location>
        <begin position="70"/>
        <end position="175"/>
    </location>
</feature>
<dbReference type="SUPFAM" id="SSF110296">
    <property type="entry name" value="Oligoxyloglucan reducing end-specific cellobiohydrolase"/>
    <property type="match status" value="2"/>
</dbReference>
<reference evidence="2" key="1">
    <citation type="submission" date="2023-03" db="EMBL/GenBank/DDBJ databases">
        <title>Chitinimonas shenzhenensis gen. nov., sp. nov., a novel member of family Burkholderiaceae isolated from activated sludge collected in Shen Zhen, China.</title>
        <authorList>
            <person name="Wang X."/>
        </authorList>
    </citation>
    <scope>NUCLEOTIDE SEQUENCE</scope>
    <source>
        <strain evidence="2">DQS-5</strain>
    </source>
</reference>
<dbReference type="InterPro" id="IPR052025">
    <property type="entry name" value="Xyloglucanase_GH74"/>
</dbReference>
<proteinExistence type="predicted"/>
<dbReference type="Gene3D" id="2.130.10.10">
    <property type="entry name" value="YVTN repeat-like/Quinoprotein amine dehydrogenase"/>
    <property type="match status" value="4"/>
</dbReference>
<dbReference type="Pfam" id="PF25852">
    <property type="entry name" value="DUF6242_C"/>
    <property type="match status" value="1"/>
</dbReference>